<organism evidence="1">
    <name type="scientific">marine metagenome</name>
    <dbReference type="NCBI Taxonomy" id="408172"/>
    <lineage>
        <taxon>unclassified sequences</taxon>
        <taxon>metagenomes</taxon>
        <taxon>ecological metagenomes</taxon>
    </lineage>
</organism>
<proteinExistence type="predicted"/>
<dbReference type="EMBL" id="UINC01019562">
    <property type="protein sequence ID" value="SVA82907.1"/>
    <property type="molecule type" value="Genomic_DNA"/>
</dbReference>
<name>A0A381Z2D6_9ZZZZ</name>
<sequence>MFFVTVLQKNKEVYECQEYQTVDENLQTLDLSFICRKITQPYKIGIGT</sequence>
<gene>
    <name evidence="1" type="ORF">METZ01_LOCUS135761</name>
</gene>
<evidence type="ECO:0000313" key="1">
    <source>
        <dbReference type="EMBL" id="SVA82907.1"/>
    </source>
</evidence>
<reference evidence="1" key="1">
    <citation type="submission" date="2018-05" db="EMBL/GenBank/DDBJ databases">
        <authorList>
            <person name="Lanie J.A."/>
            <person name="Ng W.-L."/>
            <person name="Kazmierczak K.M."/>
            <person name="Andrzejewski T.M."/>
            <person name="Davidsen T.M."/>
            <person name="Wayne K.J."/>
            <person name="Tettelin H."/>
            <person name="Glass J.I."/>
            <person name="Rusch D."/>
            <person name="Podicherti R."/>
            <person name="Tsui H.-C.T."/>
            <person name="Winkler M.E."/>
        </authorList>
    </citation>
    <scope>NUCLEOTIDE SEQUENCE</scope>
</reference>
<dbReference type="AlphaFoldDB" id="A0A381Z2D6"/>
<accession>A0A381Z2D6</accession>
<protein>
    <submittedName>
        <fullName evidence="1">Uncharacterized protein</fullName>
    </submittedName>
</protein>